<dbReference type="Proteomes" id="UP000028990">
    <property type="component" value="Unassembled WGS sequence"/>
</dbReference>
<organism evidence="2 3">
    <name type="scientific">Fukomys damarensis</name>
    <name type="common">Damaraland mole rat</name>
    <name type="synonym">Cryptomys damarensis</name>
    <dbReference type="NCBI Taxonomy" id="885580"/>
    <lineage>
        <taxon>Eukaryota</taxon>
        <taxon>Metazoa</taxon>
        <taxon>Chordata</taxon>
        <taxon>Craniata</taxon>
        <taxon>Vertebrata</taxon>
        <taxon>Euteleostomi</taxon>
        <taxon>Mammalia</taxon>
        <taxon>Eutheria</taxon>
        <taxon>Euarchontoglires</taxon>
        <taxon>Glires</taxon>
        <taxon>Rodentia</taxon>
        <taxon>Hystricomorpha</taxon>
        <taxon>Bathyergidae</taxon>
        <taxon>Fukomys</taxon>
    </lineage>
</organism>
<dbReference type="EMBL" id="KN123014">
    <property type="protein sequence ID" value="KFO27124.1"/>
    <property type="molecule type" value="Genomic_DNA"/>
</dbReference>
<feature type="region of interest" description="Disordered" evidence="1">
    <location>
        <begin position="24"/>
        <end position="96"/>
    </location>
</feature>
<protein>
    <submittedName>
        <fullName evidence="2">Uncharacterized protein</fullName>
    </submittedName>
</protein>
<keyword evidence="3" id="KW-1185">Reference proteome</keyword>
<feature type="compositionally biased region" description="Basic and acidic residues" evidence="1">
    <location>
        <begin position="68"/>
        <end position="83"/>
    </location>
</feature>
<sequence length="174" mass="18856">MGHQHLASWLHFQLPPKAGTVELELRPTRVTTSPREHTELVRKSRSMETRARPSPCPSANVRRPVGALRRDRGPAPVESRRENPPLPSSQTGEGGEVSLRASAWAPRTFLTAPRGAELLTSLTPHPDTIAATLSCFLGFAVGPLGPRCVLTGRHPLGARFSPGIQRLPVPLQPP</sequence>
<feature type="compositionally biased region" description="Basic and acidic residues" evidence="1">
    <location>
        <begin position="34"/>
        <end position="51"/>
    </location>
</feature>
<proteinExistence type="predicted"/>
<evidence type="ECO:0000256" key="1">
    <source>
        <dbReference type="SAM" id="MobiDB-lite"/>
    </source>
</evidence>
<reference evidence="2 3" key="1">
    <citation type="submission" date="2013-11" db="EMBL/GenBank/DDBJ databases">
        <title>The Damaraland mole rat (Fukomys damarensis) genome and evolution of African mole rats.</title>
        <authorList>
            <person name="Gladyshev V.N."/>
            <person name="Fang X."/>
        </authorList>
    </citation>
    <scope>NUCLEOTIDE SEQUENCE [LARGE SCALE GENOMIC DNA]</scope>
    <source>
        <tissue evidence="2">Liver</tissue>
    </source>
</reference>
<name>A0A091D4V6_FUKDA</name>
<accession>A0A091D4V6</accession>
<gene>
    <name evidence="2" type="ORF">H920_11530</name>
</gene>
<evidence type="ECO:0000313" key="2">
    <source>
        <dbReference type="EMBL" id="KFO27124.1"/>
    </source>
</evidence>
<dbReference type="AlphaFoldDB" id="A0A091D4V6"/>
<evidence type="ECO:0000313" key="3">
    <source>
        <dbReference type="Proteomes" id="UP000028990"/>
    </source>
</evidence>